<reference evidence="2 3" key="1">
    <citation type="submission" date="2016-10" db="EMBL/GenBank/DDBJ databases">
        <authorList>
            <person name="de Groot N.N."/>
        </authorList>
    </citation>
    <scope>NUCLEOTIDE SEQUENCE [LARGE SCALE GENOMIC DNA]</scope>
    <source>
        <strain evidence="2 3">DSM 15827</strain>
    </source>
</reference>
<evidence type="ECO:0000259" key="1">
    <source>
        <dbReference type="Pfam" id="PF04233"/>
    </source>
</evidence>
<dbReference type="AlphaFoldDB" id="A0A1H9IMN7"/>
<dbReference type="RefSeq" id="WP_089746083.1">
    <property type="nucleotide sequence ID" value="NZ_FOGF01000006.1"/>
</dbReference>
<dbReference type="NCBIfam" id="TIGR01641">
    <property type="entry name" value="phageSPP1_gp7"/>
    <property type="match status" value="1"/>
</dbReference>
<dbReference type="EMBL" id="FOGF01000006">
    <property type="protein sequence ID" value="SEQ75779.1"/>
    <property type="molecule type" value="Genomic_DNA"/>
</dbReference>
<dbReference type="InterPro" id="IPR006528">
    <property type="entry name" value="Phage_head_morphogenesis_dom"/>
</dbReference>
<dbReference type="Pfam" id="PF04233">
    <property type="entry name" value="Phage_Mu_F"/>
    <property type="match status" value="1"/>
</dbReference>
<sequence length="661" mass="76736">MSKSQKYWKKRIQQQEHNTDKINENYLNGIDKHLQRYKNDLKKEIESFYSRYATDYKMTMADARKLLTDDEVKEFKNSTLARYRELVLDPNTPPQLIDALSYRHRISRKDALIAEIERLTVELYGGKDGIQESVTDCLGKVYKKASIDIAKGFQLAGKDARPILNDDVVKQKLNANWSGKTFSQAVWGHEKEYMKKIEKTLNHGFMQGHNVNKMINALEEVTNVPRYRVKALIYTESTYFANLANMDQMKAVDAKQYEIMAVRDNKTSEKCKHEDGKVYDIDKFEPGNTAPPFHVHCRSSIIPSLTEEEEKLFEEPEEEDPHVIKKKLEKEYDKTKLEAIAIKKRLKEIEMLGDNPNITEAEEDKLINEMNSLWSMEKRIKKRLNELKKYLAELTSLEKNTPVDSAAVIERRQFLKNATPNDIIELGKSIEEKHKISEVIGKPEKIKAIFEQYRPMGGKVNKEDWSTYSDKKVKAMFEDALSYYPTEWADVPRKHHKQIKCTKAGRGFFSSEGALNAAGDRYDIRVKNYRDCVTFACNTGTYARKTTPFHEVGHMMEWDCPDLVRLEKEYIAMRAQGEDLVRLKDLFPGYDYDDDELCLKDDFLSPYMGKPYEDAAEIFTMGIEGLFKKSGYIKGGGDYKTRYITDDEEFMHFIIGLLTKV</sequence>
<feature type="domain" description="Phage head morphogenesis" evidence="1">
    <location>
        <begin position="195"/>
        <end position="301"/>
    </location>
</feature>
<keyword evidence="3" id="KW-1185">Reference proteome</keyword>
<gene>
    <name evidence="2" type="ORF">SAMN05421767_10631</name>
</gene>
<dbReference type="OrthoDB" id="9765386at2"/>
<evidence type="ECO:0000313" key="3">
    <source>
        <dbReference type="Proteomes" id="UP000198556"/>
    </source>
</evidence>
<organism evidence="2 3">
    <name type="scientific">Granulicatella balaenopterae</name>
    <dbReference type="NCBI Taxonomy" id="137733"/>
    <lineage>
        <taxon>Bacteria</taxon>
        <taxon>Bacillati</taxon>
        <taxon>Bacillota</taxon>
        <taxon>Bacilli</taxon>
        <taxon>Lactobacillales</taxon>
        <taxon>Carnobacteriaceae</taxon>
        <taxon>Granulicatella</taxon>
    </lineage>
</organism>
<accession>A0A1H9IMN7</accession>
<proteinExistence type="predicted"/>
<name>A0A1H9IMN7_9LACT</name>
<dbReference type="STRING" id="137733.SAMN05421767_10631"/>
<evidence type="ECO:0000313" key="2">
    <source>
        <dbReference type="EMBL" id="SEQ75779.1"/>
    </source>
</evidence>
<protein>
    <submittedName>
        <fullName evidence="2">Phage putative head morphogenesis protein, SPP1 gp7 family</fullName>
    </submittedName>
</protein>
<dbReference type="Proteomes" id="UP000198556">
    <property type="component" value="Unassembled WGS sequence"/>
</dbReference>